<feature type="non-terminal residue" evidence="3">
    <location>
        <position position="1"/>
    </location>
</feature>
<dbReference type="PANTHER" id="PTHR24416:SF583">
    <property type="entry name" value="RECEPTOR PROTEIN-TYROSINE KINASE"/>
    <property type="match status" value="1"/>
</dbReference>
<comment type="caution">
    <text evidence="3">The sequence shown here is derived from an EMBL/GenBank/DDBJ whole genome shotgun (WGS) entry which is preliminary data.</text>
</comment>
<dbReference type="PROSITE" id="PS50011">
    <property type="entry name" value="PROTEIN_KINASE_DOM"/>
    <property type="match status" value="1"/>
</dbReference>
<protein>
    <recommendedName>
        <fullName evidence="2">Protein kinase domain-containing protein</fullName>
    </recommendedName>
</protein>
<evidence type="ECO:0000313" key="3">
    <source>
        <dbReference type="EMBL" id="CAH3176039.1"/>
    </source>
</evidence>
<feature type="compositionally biased region" description="Basic and acidic residues" evidence="1">
    <location>
        <begin position="208"/>
        <end position="224"/>
    </location>
</feature>
<dbReference type="InterPro" id="IPR011009">
    <property type="entry name" value="Kinase-like_dom_sf"/>
</dbReference>
<dbReference type="PIRSF" id="PIRSF000615">
    <property type="entry name" value="TyrPK_CSF1-R"/>
    <property type="match status" value="1"/>
</dbReference>
<reference evidence="3 4" key="1">
    <citation type="submission" date="2022-05" db="EMBL/GenBank/DDBJ databases">
        <authorList>
            <consortium name="Genoscope - CEA"/>
            <person name="William W."/>
        </authorList>
    </citation>
    <scope>NUCLEOTIDE SEQUENCE [LARGE SCALE GENOMIC DNA]</scope>
</reference>
<feature type="region of interest" description="Disordered" evidence="1">
    <location>
        <begin position="200"/>
        <end position="259"/>
    </location>
</feature>
<accession>A0ABN8RBP7</accession>
<dbReference type="PANTHER" id="PTHR24416">
    <property type="entry name" value="TYROSINE-PROTEIN KINASE RECEPTOR"/>
    <property type="match status" value="1"/>
</dbReference>
<dbReference type="PROSITE" id="PS00109">
    <property type="entry name" value="PROTEIN_KINASE_TYR"/>
    <property type="match status" value="1"/>
</dbReference>
<feature type="domain" description="Protein kinase" evidence="2">
    <location>
        <begin position="28"/>
        <end position="365"/>
    </location>
</feature>
<dbReference type="Gene3D" id="3.30.200.20">
    <property type="entry name" value="Phosphorylase Kinase, domain 1"/>
    <property type="match status" value="1"/>
</dbReference>
<feature type="compositionally biased region" description="Polar residues" evidence="1">
    <location>
        <begin position="225"/>
        <end position="241"/>
    </location>
</feature>
<keyword evidence="4" id="KW-1185">Reference proteome</keyword>
<dbReference type="Pfam" id="PF07714">
    <property type="entry name" value="PK_Tyr_Ser-Thr"/>
    <property type="match status" value="1"/>
</dbReference>
<dbReference type="SUPFAM" id="SSF56112">
    <property type="entry name" value="Protein kinase-like (PK-like)"/>
    <property type="match status" value="1"/>
</dbReference>
<dbReference type="CDD" id="cd00192">
    <property type="entry name" value="PTKc"/>
    <property type="match status" value="1"/>
</dbReference>
<evidence type="ECO:0000259" key="2">
    <source>
        <dbReference type="PROSITE" id="PS50011"/>
    </source>
</evidence>
<feature type="compositionally biased region" description="Acidic residues" evidence="1">
    <location>
        <begin position="249"/>
        <end position="259"/>
    </location>
</feature>
<evidence type="ECO:0000256" key="1">
    <source>
        <dbReference type="SAM" id="MobiDB-lite"/>
    </source>
</evidence>
<dbReference type="Gene3D" id="1.10.510.10">
    <property type="entry name" value="Transferase(Phosphotransferase) domain 1"/>
    <property type="match status" value="1"/>
</dbReference>
<dbReference type="InterPro" id="IPR020635">
    <property type="entry name" value="Tyr_kinase_cat_dom"/>
</dbReference>
<proteinExistence type="predicted"/>
<name>A0ABN8RBP7_9CNID</name>
<evidence type="ECO:0000313" key="4">
    <source>
        <dbReference type="Proteomes" id="UP001159405"/>
    </source>
</evidence>
<dbReference type="InterPro" id="IPR000719">
    <property type="entry name" value="Prot_kinase_dom"/>
</dbReference>
<sequence>FLFFFFRSYLFQRPINPLDEWEILREQIEYEEELGRGAFGVVYKAMLWERVGIEVFSTEISKRKLLSSKKPRVVAVKVLIDNPSAAQKEEFQFEIEQMKQLGSHPNVVSLVGCCTLQEEKFLVIEYVPFGDLLTWLRRRRNRIYTNQAFNKIYDDKVGLKDEGNAKNQATLFSDFDFTQESKDAKQQVEQEQTQTNVEMTLLSQDDGDVNREDAPDKGLKESTKEQLNMTNNPPVESQHTVSKLPSSESLEEDPHDEEESFSTQQLFKFAWQIARGMNHLAEKNLVHRDLAARNVLVGRDNRVKVSDFGLMRQIYEDVNSSGRCKKLPIKWMAPESLYQGTFTIKSDVWSYGVLLWEMATLGKDT</sequence>
<gene>
    <name evidence="3" type="ORF">PLOB_00017411</name>
</gene>
<dbReference type="InterPro" id="IPR001245">
    <property type="entry name" value="Ser-Thr/Tyr_kinase_cat_dom"/>
</dbReference>
<organism evidence="3 4">
    <name type="scientific">Porites lobata</name>
    <dbReference type="NCBI Taxonomy" id="104759"/>
    <lineage>
        <taxon>Eukaryota</taxon>
        <taxon>Metazoa</taxon>
        <taxon>Cnidaria</taxon>
        <taxon>Anthozoa</taxon>
        <taxon>Hexacorallia</taxon>
        <taxon>Scleractinia</taxon>
        <taxon>Fungiina</taxon>
        <taxon>Poritidae</taxon>
        <taxon>Porites</taxon>
    </lineage>
</organism>
<dbReference type="InterPro" id="IPR050122">
    <property type="entry name" value="RTK"/>
</dbReference>
<dbReference type="InterPro" id="IPR008266">
    <property type="entry name" value="Tyr_kinase_AS"/>
</dbReference>
<dbReference type="EMBL" id="CALNXK010000207">
    <property type="protein sequence ID" value="CAH3176039.1"/>
    <property type="molecule type" value="Genomic_DNA"/>
</dbReference>
<dbReference type="Proteomes" id="UP001159405">
    <property type="component" value="Unassembled WGS sequence"/>
</dbReference>
<dbReference type="SMART" id="SM00219">
    <property type="entry name" value="TyrKc"/>
    <property type="match status" value="1"/>
</dbReference>